<name>A0AC34GWA7_9BILA</name>
<evidence type="ECO:0000313" key="2">
    <source>
        <dbReference type="WBParaSite" id="ES5_v2.g9145.t1"/>
    </source>
</evidence>
<sequence length="151" mass="16104">MAAVVSAQYYPYPFLPYHNQPAQLPAYLPAPASMPPTTYYIVQAPPPQQVYRTAESAEAGSAPTYSAQPSQGTVSIASAPSPQPIPSGMPFPGPTYIIASNYPFPQNGAVFQGSPYPFPTGGAFFQGGPTLVAPPYEKKQKTRVSSNRILH</sequence>
<evidence type="ECO:0000313" key="1">
    <source>
        <dbReference type="Proteomes" id="UP000887579"/>
    </source>
</evidence>
<reference evidence="2" key="1">
    <citation type="submission" date="2022-11" db="UniProtKB">
        <authorList>
            <consortium name="WormBaseParasite"/>
        </authorList>
    </citation>
    <scope>IDENTIFICATION</scope>
</reference>
<proteinExistence type="predicted"/>
<protein>
    <submittedName>
        <fullName evidence="2">Deleted in azoospermia-associated protein 2</fullName>
    </submittedName>
</protein>
<accession>A0AC34GWA7</accession>
<dbReference type="WBParaSite" id="ES5_v2.g9145.t1">
    <property type="protein sequence ID" value="ES5_v2.g9145.t1"/>
    <property type="gene ID" value="ES5_v2.g9145"/>
</dbReference>
<dbReference type="Proteomes" id="UP000887579">
    <property type="component" value="Unplaced"/>
</dbReference>
<organism evidence="1 2">
    <name type="scientific">Panagrolaimus sp. ES5</name>
    <dbReference type="NCBI Taxonomy" id="591445"/>
    <lineage>
        <taxon>Eukaryota</taxon>
        <taxon>Metazoa</taxon>
        <taxon>Ecdysozoa</taxon>
        <taxon>Nematoda</taxon>
        <taxon>Chromadorea</taxon>
        <taxon>Rhabditida</taxon>
        <taxon>Tylenchina</taxon>
        <taxon>Panagrolaimomorpha</taxon>
        <taxon>Panagrolaimoidea</taxon>
        <taxon>Panagrolaimidae</taxon>
        <taxon>Panagrolaimus</taxon>
    </lineage>
</organism>